<dbReference type="GO" id="GO:0006355">
    <property type="term" value="P:regulation of DNA-templated transcription"/>
    <property type="evidence" value="ECO:0007669"/>
    <property type="project" value="TreeGrafter"/>
</dbReference>
<dbReference type="AlphaFoldDB" id="A0A918U2P5"/>
<reference evidence="2" key="1">
    <citation type="journal article" date="2014" name="Int. J. Syst. Evol. Microbiol.">
        <title>Complete genome sequence of Corynebacterium casei LMG S-19264T (=DSM 44701T), isolated from a smear-ripened cheese.</title>
        <authorList>
            <consortium name="US DOE Joint Genome Institute (JGI-PGF)"/>
            <person name="Walter F."/>
            <person name="Albersmeier A."/>
            <person name="Kalinowski J."/>
            <person name="Ruckert C."/>
        </authorList>
    </citation>
    <scope>NUCLEOTIDE SEQUENCE</scope>
    <source>
        <strain evidence="2">JCM 4790</strain>
    </source>
</reference>
<evidence type="ECO:0000313" key="3">
    <source>
        <dbReference type="Proteomes" id="UP000619244"/>
    </source>
</evidence>
<dbReference type="InterPro" id="IPR002818">
    <property type="entry name" value="DJ-1/PfpI"/>
</dbReference>
<protein>
    <submittedName>
        <fullName evidence="2">Transcription regulator, AraC family protein</fullName>
    </submittedName>
</protein>
<dbReference type="PANTHER" id="PTHR43130">
    <property type="entry name" value="ARAC-FAMILY TRANSCRIPTIONAL REGULATOR"/>
    <property type="match status" value="1"/>
</dbReference>
<proteinExistence type="predicted"/>
<comment type="caution">
    <text evidence="2">The sequence shown here is derived from an EMBL/GenBank/DDBJ whole genome shotgun (WGS) entry which is preliminary data.</text>
</comment>
<dbReference type="InterPro" id="IPR029062">
    <property type="entry name" value="Class_I_gatase-like"/>
</dbReference>
<dbReference type="PANTHER" id="PTHR43130:SF3">
    <property type="entry name" value="HTH-TYPE TRANSCRIPTIONAL REGULATOR RV1931C"/>
    <property type="match status" value="1"/>
</dbReference>
<reference evidence="2" key="2">
    <citation type="submission" date="2020-09" db="EMBL/GenBank/DDBJ databases">
        <authorList>
            <person name="Sun Q."/>
            <person name="Ohkuma M."/>
        </authorList>
    </citation>
    <scope>NUCLEOTIDE SEQUENCE</scope>
    <source>
        <strain evidence="2">JCM 4790</strain>
    </source>
</reference>
<evidence type="ECO:0000313" key="2">
    <source>
        <dbReference type="EMBL" id="GGX85100.1"/>
    </source>
</evidence>
<sequence length="235" mass="25354">MRAGDAAAVRGRKPCGRARAGNPVAVRGRVCLDRGMTGEDTRKIGILLFPDVEELDAVGPWEVLSYWTRTFPEDGWEVFCVSADGEPVTCAKGLTIAAHHGTADMPALDVLLHPGGRGTRPRLKDERHLEWVRSQRRSVPLMTSVCTGALVFAAAGLLSGRPATTHWGALDLLAELDPTIDVRPDERFVDDGDVVTSAGVSAGIDMALHLVARLASPERARQVRHGIQYDPQPPV</sequence>
<dbReference type="CDD" id="cd03139">
    <property type="entry name" value="GATase1_PfpI_2"/>
    <property type="match status" value="1"/>
</dbReference>
<dbReference type="Gene3D" id="3.40.50.880">
    <property type="match status" value="1"/>
</dbReference>
<organism evidence="2 3">
    <name type="scientific">Streptomyces minutiscleroticus</name>
    <dbReference type="NCBI Taxonomy" id="68238"/>
    <lineage>
        <taxon>Bacteria</taxon>
        <taxon>Bacillati</taxon>
        <taxon>Actinomycetota</taxon>
        <taxon>Actinomycetes</taxon>
        <taxon>Kitasatosporales</taxon>
        <taxon>Streptomycetaceae</taxon>
        <taxon>Streptomyces</taxon>
    </lineage>
</organism>
<dbReference type="SUPFAM" id="SSF52317">
    <property type="entry name" value="Class I glutamine amidotransferase-like"/>
    <property type="match status" value="1"/>
</dbReference>
<evidence type="ECO:0000259" key="1">
    <source>
        <dbReference type="Pfam" id="PF01965"/>
    </source>
</evidence>
<dbReference type="EMBL" id="BMVU01000022">
    <property type="protein sequence ID" value="GGX85100.1"/>
    <property type="molecule type" value="Genomic_DNA"/>
</dbReference>
<name>A0A918U2P5_9ACTN</name>
<dbReference type="Pfam" id="PF01965">
    <property type="entry name" value="DJ-1_PfpI"/>
    <property type="match status" value="1"/>
</dbReference>
<dbReference type="Proteomes" id="UP000619244">
    <property type="component" value="Unassembled WGS sequence"/>
</dbReference>
<dbReference type="InterPro" id="IPR052158">
    <property type="entry name" value="INH-QAR"/>
</dbReference>
<accession>A0A918U2P5</accession>
<feature type="domain" description="DJ-1/PfpI" evidence="1">
    <location>
        <begin position="42"/>
        <end position="212"/>
    </location>
</feature>
<gene>
    <name evidence="2" type="ORF">GCM10010358_43970</name>
</gene>
<keyword evidence="3" id="KW-1185">Reference proteome</keyword>